<protein>
    <recommendedName>
        <fullName evidence="3">histidine kinase</fullName>
        <ecNumber evidence="3">2.7.13.3</ecNumber>
    </recommendedName>
</protein>
<dbReference type="PROSITE" id="PS50109">
    <property type="entry name" value="HIS_KIN"/>
    <property type="match status" value="1"/>
</dbReference>
<dbReference type="Pfam" id="PF02518">
    <property type="entry name" value="HATPase_c"/>
    <property type="match status" value="1"/>
</dbReference>
<feature type="domain" description="HAMP" evidence="12">
    <location>
        <begin position="204"/>
        <end position="259"/>
    </location>
</feature>
<dbReference type="SMART" id="SM00388">
    <property type="entry name" value="HisKA"/>
    <property type="match status" value="1"/>
</dbReference>
<keyword evidence="10" id="KW-0472">Membrane</keyword>
<dbReference type="RefSeq" id="WP_090366975.1">
    <property type="nucleotide sequence ID" value="NZ_FNEM01000015.1"/>
</dbReference>
<dbReference type="Gene3D" id="3.30.565.10">
    <property type="entry name" value="Histidine kinase-like ATPase, C-terminal domain"/>
    <property type="match status" value="1"/>
</dbReference>
<evidence type="ECO:0000256" key="8">
    <source>
        <dbReference type="ARBA" id="ARBA00022777"/>
    </source>
</evidence>
<dbReference type="GO" id="GO:0005524">
    <property type="term" value="F:ATP binding"/>
    <property type="evidence" value="ECO:0007669"/>
    <property type="project" value="UniProtKB-KW"/>
</dbReference>
<dbReference type="InterPro" id="IPR004358">
    <property type="entry name" value="Sig_transdc_His_kin-like_C"/>
</dbReference>
<name>A0A1G8XHZ1_9GAMM</name>
<dbReference type="AlphaFoldDB" id="A0A1G8XHZ1"/>
<dbReference type="SUPFAM" id="SSF47384">
    <property type="entry name" value="Homodimeric domain of signal transducing histidine kinase"/>
    <property type="match status" value="1"/>
</dbReference>
<evidence type="ECO:0000256" key="10">
    <source>
        <dbReference type="SAM" id="Phobius"/>
    </source>
</evidence>
<evidence type="ECO:0000256" key="7">
    <source>
        <dbReference type="ARBA" id="ARBA00022741"/>
    </source>
</evidence>
<dbReference type="OrthoDB" id="9804645at2"/>
<evidence type="ECO:0000259" key="12">
    <source>
        <dbReference type="PROSITE" id="PS50885"/>
    </source>
</evidence>
<dbReference type="InterPro" id="IPR050980">
    <property type="entry name" value="2C_sensor_his_kinase"/>
</dbReference>
<feature type="transmembrane region" description="Helical" evidence="10">
    <location>
        <begin position="184"/>
        <end position="206"/>
    </location>
</feature>
<keyword evidence="5" id="KW-0597">Phosphoprotein</keyword>
<dbReference type="CDD" id="cd06225">
    <property type="entry name" value="HAMP"/>
    <property type="match status" value="1"/>
</dbReference>
<dbReference type="InterPro" id="IPR003660">
    <property type="entry name" value="HAMP_dom"/>
</dbReference>
<evidence type="ECO:0000259" key="11">
    <source>
        <dbReference type="PROSITE" id="PS50109"/>
    </source>
</evidence>
<dbReference type="PRINTS" id="PR00344">
    <property type="entry name" value="BCTRLSENSOR"/>
</dbReference>
<evidence type="ECO:0000256" key="6">
    <source>
        <dbReference type="ARBA" id="ARBA00022679"/>
    </source>
</evidence>
<dbReference type="EC" id="2.7.13.3" evidence="3"/>
<dbReference type="FunFam" id="3.30.565.10:FF:000011">
    <property type="entry name" value="Sensor histidine kinase CpxA"/>
    <property type="match status" value="1"/>
</dbReference>
<dbReference type="SUPFAM" id="SSF158472">
    <property type="entry name" value="HAMP domain-like"/>
    <property type="match status" value="1"/>
</dbReference>
<feature type="domain" description="Histidine kinase" evidence="11">
    <location>
        <begin position="267"/>
        <end position="475"/>
    </location>
</feature>
<dbReference type="Pfam" id="PF00672">
    <property type="entry name" value="HAMP"/>
    <property type="match status" value="1"/>
</dbReference>
<keyword evidence="10" id="KW-1133">Transmembrane helix</keyword>
<dbReference type="SMART" id="SM00387">
    <property type="entry name" value="HATPase_c"/>
    <property type="match status" value="1"/>
</dbReference>
<dbReference type="InterPro" id="IPR003661">
    <property type="entry name" value="HisK_dim/P_dom"/>
</dbReference>
<keyword evidence="7" id="KW-0547">Nucleotide-binding</keyword>
<keyword evidence="8 13" id="KW-0418">Kinase</keyword>
<dbReference type="SUPFAM" id="SSF55874">
    <property type="entry name" value="ATPase domain of HSP90 chaperone/DNA topoisomerase II/histidine kinase"/>
    <property type="match status" value="1"/>
</dbReference>
<dbReference type="Proteomes" id="UP000199527">
    <property type="component" value="Unassembled WGS sequence"/>
</dbReference>
<sequence length="475" mass="53275">MARVGAGLPNRLFIKLLLAFWLTSLVIVGAVILLPKFQQLDDRQPLQTWQKDMLIKSARRIERLPIQDVDRFVDRLRHPDRRPPPGMMKHPEFGDGPFKDDRFRFHIVTPQGGVLGRHQQRLPKPVRKFLLESENLQQPLSVRSRSAVVFGPQPLTLKGQPYLLLVEMRKPHPRSWLFYLQDNPLVLILAMALASGIIFGFVAWHFGKPLNALKRTAQQLADGDLDARVDSQILGRRDEVGQLAKSFDAMASSLSTQVREQQRLISDISHELRTPLTRIQLALALARKKGQDSNELMRLGQQADQMEMMIQELLQLSRLTNQGSEHRQRFALDSLLDAVIDGARFEAEQQGKQVQTQLADGLALVGNDTLLCRAVENLLRNAIRYGDHRITLTTRQHQQRVLISVEDDGQGVPPAQLEAIFKPFHRVSEARDRQSGGWGLGLAIVQAAATAHHGSVVATLGEQGGLKVTLDLPAA</sequence>
<organism evidence="13 14">
    <name type="scientific">Ferrimonas sediminum</name>
    <dbReference type="NCBI Taxonomy" id="718193"/>
    <lineage>
        <taxon>Bacteria</taxon>
        <taxon>Pseudomonadati</taxon>
        <taxon>Pseudomonadota</taxon>
        <taxon>Gammaproteobacteria</taxon>
        <taxon>Alteromonadales</taxon>
        <taxon>Ferrimonadaceae</taxon>
        <taxon>Ferrimonas</taxon>
    </lineage>
</organism>
<dbReference type="GO" id="GO:0000155">
    <property type="term" value="F:phosphorelay sensor kinase activity"/>
    <property type="evidence" value="ECO:0007669"/>
    <property type="project" value="InterPro"/>
</dbReference>
<dbReference type="Gene3D" id="1.10.287.130">
    <property type="match status" value="1"/>
</dbReference>
<keyword evidence="4" id="KW-1003">Cell membrane</keyword>
<dbReference type="InterPro" id="IPR003594">
    <property type="entry name" value="HATPase_dom"/>
</dbReference>
<dbReference type="InterPro" id="IPR036890">
    <property type="entry name" value="HATPase_C_sf"/>
</dbReference>
<feature type="transmembrane region" description="Helical" evidence="10">
    <location>
        <begin position="12"/>
        <end position="34"/>
    </location>
</feature>
<reference evidence="14" key="1">
    <citation type="submission" date="2016-10" db="EMBL/GenBank/DDBJ databases">
        <authorList>
            <person name="Varghese N."/>
            <person name="Submissions S."/>
        </authorList>
    </citation>
    <scope>NUCLEOTIDE SEQUENCE [LARGE SCALE GENOMIC DNA]</scope>
    <source>
        <strain evidence="14">DSM 23317</strain>
    </source>
</reference>
<accession>A0A1G8XHZ1</accession>
<dbReference type="InterPro" id="IPR036097">
    <property type="entry name" value="HisK_dim/P_sf"/>
</dbReference>
<dbReference type="PANTHER" id="PTHR44936:SF10">
    <property type="entry name" value="SENSOR PROTEIN RSTB"/>
    <property type="match status" value="1"/>
</dbReference>
<evidence type="ECO:0000256" key="1">
    <source>
        <dbReference type="ARBA" id="ARBA00000085"/>
    </source>
</evidence>
<dbReference type="Gene3D" id="1.10.8.500">
    <property type="entry name" value="HAMP domain in histidine kinase"/>
    <property type="match status" value="1"/>
</dbReference>
<keyword evidence="14" id="KW-1185">Reference proteome</keyword>
<comment type="subcellular location">
    <subcellularLocation>
        <location evidence="2">Cell membrane</location>
        <topology evidence="2">Multi-pass membrane protein</topology>
    </subcellularLocation>
</comment>
<evidence type="ECO:0000313" key="13">
    <source>
        <dbReference type="EMBL" id="SDJ90141.1"/>
    </source>
</evidence>
<comment type="catalytic activity">
    <reaction evidence="1">
        <text>ATP + protein L-histidine = ADP + protein N-phospho-L-histidine.</text>
        <dbReference type="EC" id="2.7.13.3"/>
    </reaction>
</comment>
<dbReference type="EMBL" id="FNEM01000015">
    <property type="protein sequence ID" value="SDJ90141.1"/>
    <property type="molecule type" value="Genomic_DNA"/>
</dbReference>
<dbReference type="Pfam" id="PF00512">
    <property type="entry name" value="HisKA"/>
    <property type="match status" value="1"/>
</dbReference>
<keyword evidence="9" id="KW-0067">ATP-binding</keyword>
<dbReference type="PANTHER" id="PTHR44936">
    <property type="entry name" value="SENSOR PROTEIN CREC"/>
    <property type="match status" value="1"/>
</dbReference>
<evidence type="ECO:0000313" key="14">
    <source>
        <dbReference type="Proteomes" id="UP000199527"/>
    </source>
</evidence>
<keyword evidence="10" id="KW-0812">Transmembrane</keyword>
<evidence type="ECO:0000256" key="4">
    <source>
        <dbReference type="ARBA" id="ARBA00022475"/>
    </source>
</evidence>
<gene>
    <name evidence="13" type="ORF">SAMN04488540_11542</name>
</gene>
<evidence type="ECO:0000256" key="2">
    <source>
        <dbReference type="ARBA" id="ARBA00004651"/>
    </source>
</evidence>
<evidence type="ECO:0000256" key="3">
    <source>
        <dbReference type="ARBA" id="ARBA00012438"/>
    </source>
</evidence>
<proteinExistence type="predicted"/>
<evidence type="ECO:0000256" key="5">
    <source>
        <dbReference type="ARBA" id="ARBA00022553"/>
    </source>
</evidence>
<dbReference type="SMART" id="SM00304">
    <property type="entry name" value="HAMP"/>
    <property type="match status" value="1"/>
</dbReference>
<dbReference type="GO" id="GO:0005886">
    <property type="term" value="C:plasma membrane"/>
    <property type="evidence" value="ECO:0007669"/>
    <property type="project" value="UniProtKB-SubCell"/>
</dbReference>
<dbReference type="PROSITE" id="PS50885">
    <property type="entry name" value="HAMP"/>
    <property type="match status" value="1"/>
</dbReference>
<dbReference type="InterPro" id="IPR005467">
    <property type="entry name" value="His_kinase_dom"/>
</dbReference>
<dbReference type="CDD" id="cd00082">
    <property type="entry name" value="HisKA"/>
    <property type="match status" value="1"/>
</dbReference>
<evidence type="ECO:0000256" key="9">
    <source>
        <dbReference type="ARBA" id="ARBA00022840"/>
    </source>
</evidence>
<keyword evidence="6" id="KW-0808">Transferase</keyword>